<dbReference type="GO" id="GO:0016788">
    <property type="term" value="F:hydrolase activity, acting on ester bonds"/>
    <property type="evidence" value="ECO:0007669"/>
    <property type="project" value="InterPro"/>
</dbReference>
<keyword evidence="11" id="KW-1185">Reference proteome</keyword>
<name>A0A4U6TGS8_SETVI</name>
<evidence type="ECO:0000256" key="7">
    <source>
        <dbReference type="ARBA" id="ARBA00023098"/>
    </source>
</evidence>
<proteinExistence type="inferred from homology"/>
<feature type="signal peptide" evidence="9">
    <location>
        <begin position="1"/>
        <end position="31"/>
    </location>
</feature>
<organism evidence="10 11">
    <name type="scientific">Setaria viridis</name>
    <name type="common">Green bristlegrass</name>
    <name type="synonym">Setaria italica subsp. viridis</name>
    <dbReference type="NCBI Taxonomy" id="4556"/>
    <lineage>
        <taxon>Eukaryota</taxon>
        <taxon>Viridiplantae</taxon>
        <taxon>Streptophyta</taxon>
        <taxon>Embryophyta</taxon>
        <taxon>Tracheophyta</taxon>
        <taxon>Spermatophyta</taxon>
        <taxon>Magnoliopsida</taxon>
        <taxon>Liliopsida</taxon>
        <taxon>Poales</taxon>
        <taxon>Poaceae</taxon>
        <taxon>PACMAD clade</taxon>
        <taxon>Panicoideae</taxon>
        <taxon>Panicodae</taxon>
        <taxon>Paniceae</taxon>
        <taxon>Cenchrinae</taxon>
        <taxon>Setaria</taxon>
    </lineage>
</organism>
<evidence type="ECO:0000313" key="10">
    <source>
        <dbReference type="EMBL" id="TKV96486.1"/>
    </source>
</evidence>
<keyword evidence="7" id="KW-0443">Lipid metabolism</keyword>
<accession>A0A4U6TGS8</accession>
<evidence type="ECO:0000256" key="8">
    <source>
        <dbReference type="SAM" id="MobiDB-lite"/>
    </source>
</evidence>
<dbReference type="InterPro" id="IPR035669">
    <property type="entry name" value="SGNH_plant_lipase-like"/>
</dbReference>
<dbReference type="PANTHER" id="PTHR45650:SF4">
    <property type="entry name" value="GDSL-LIKE LIPASE_ACYLHYDROLASE FAMILY PROTEIN, EXPRESSED"/>
    <property type="match status" value="1"/>
</dbReference>
<feature type="compositionally biased region" description="Low complexity" evidence="8">
    <location>
        <begin position="356"/>
        <end position="397"/>
    </location>
</feature>
<reference evidence="10" key="1">
    <citation type="submission" date="2019-03" db="EMBL/GenBank/DDBJ databases">
        <title>WGS assembly of Setaria viridis.</title>
        <authorList>
            <person name="Huang P."/>
            <person name="Jenkins J."/>
            <person name="Grimwood J."/>
            <person name="Barry K."/>
            <person name="Healey A."/>
            <person name="Mamidi S."/>
            <person name="Sreedasyam A."/>
            <person name="Shu S."/>
            <person name="Feldman M."/>
            <person name="Wu J."/>
            <person name="Yu Y."/>
            <person name="Chen C."/>
            <person name="Johnson J."/>
            <person name="Rokhsar D."/>
            <person name="Baxter I."/>
            <person name="Schmutz J."/>
            <person name="Brutnell T."/>
            <person name="Kellogg E."/>
        </authorList>
    </citation>
    <scope>NUCLEOTIDE SEQUENCE [LARGE SCALE GENOMIC DNA]</scope>
</reference>
<comment type="subcellular location">
    <subcellularLocation>
        <location evidence="1">Secreted</location>
    </subcellularLocation>
</comment>
<keyword evidence="5" id="KW-0378">Hydrolase</keyword>
<keyword evidence="6" id="KW-0442">Lipid degradation</keyword>
<keyword evidence="4 9" id="KW-0732">Signal</keyword>
<dbReference type="GO" id="GO:0016042">
    <property type="term" value="P:lipid catabolic process"/>
    <property type="evidence" value="ECO:0007669"/>
    <property type="project" value="UniProtKB-KW"/>
</dbReference>
<dbReference type="InterPro" id="IPR036514">
    <property type="entry name" value="SGNH_hydro_sf"/>
</dbReference>
<keyword evidence="3" id="KW-0964">Secreted</keyword>
<dbReference type="Gramene" id="TKV96486">
    <property type="protein sequence ID" value="TKV96486"/>
    <property type="gene ID" value="SEVIR_9G431800v2"/>
</dbReference>
<evidence type="ECO:0000256" key="6">
    <source>
        <dbReference type="ARBA" id="ARBA00022963"/>
    </source>
</evidence>
<evidence type="ECO:0000313" key="11">
    <source>
        <dbReference type="Proteomes" id="UP000298652"/>
    </source>
</evidence>
<dbReference type="AlphaFoldDB" id="A0A4U6TGS8"/>
<sequence>MCPPHERRPRVASHFVLLACLVLLAPTRVAGAGMPATFIFGDSLVDAGNNNYIVSLSKANYPPNGIDFLGHQPTGRYTNGRTIVDILGQEMGLGGFVPPYMSPETTGDALLRGVNYASGGGGILNQTGSIFGGRLNLDAQIDNYANSRHDLIALHGEVAAVSLLRGALFSVTMGSNDFINNYLTPILSVPERASTPPAAFIGAMIAKYRQQLARLYLLDARKVVVANVGPIGCIPYQRETNPSAAAACAEFPNQLARSFNRRLRALVDELGAALPGSRFVYADVYHIVSDIIANYRSHGVVKESFGGWEKCCEIIVILSISLLSFVQGSRWRTRRAATWAGGSAGWCRAGRRRGTARTGPSTCSGTPTTPATPPTRSSPAGSSTAAHRTSRRSTCAS</sequence>
<dbReference type="EMBL" id="CM016560">
    <property type="protein sequence ID" value="TKV96486.1"/>
    <property type="molecule type" value="Genomic_DNA"/>
</dbReference>
<feature type="chain" id="PRO_5020316390" description="GDSL esterase/lipase" evidence="9">
    <location>
        <begin position="32"/>
        <end position="397"/>
    </location>
</feature>
<evidence type="ECO:0000256" key="9">
    <source>
        <dbReference type="SAM" id="SignalP"/>
    </source>
</evidence>
<evidence type="ECO:0000256" key="4">
    <source>
        <dbReference type="ARBA" id="ARBA00022729"/>
    </source>
</evidence>
<dbReference type="InterPro" id="IPR051238">
    <property type="entry name" value="GDSL_esterase/lipase"/>
</dbReference>
<evidence type="ECO:0000256" key="3">
    <source>
        <dbReference type="ARBA" id="ARBA00022525"/>
    </source>
</evidence>
<evidence type="ECO:0000256" key="5">
    <source>
        <dbReference type="ARBA" id="ARBA00022801"/>
    </source>
</evidence>
<dbReference type="Gene3D" id="3.40.50.1110">
    <property type="entry name" value="SGNH hydrolase"/>
    <property type="match status" value="1"/>
</dbReference>
<evidence type="ECO:0008006" key="12">
    <source>
        <dbReference type="Google" id="ProtNLM"/>
    </source>
</evidence>
<gene>
    <name evidence="10" type="ORF">SEVIR_9G431800v2</name>
</gene>
<dbReference type="PANTHER" id="PTHR45650">
    <property type="entry name" value="GDSL-LIKE LIPASE/ACYLHYDROLASE-RELATED"/>
    <property type="match status" value="1"/>
</dbReference>
<dbReference type="Pfam" id="PF00657">
    <property type="entry name" value="Lipase_GDSL"/>
    <property type="match status" value="1"/>
</dbReference>
<dbReference type="Proteomes" id="UP000298652">
    <property type="component" value="Chromosome 9"/>
</dbReference>
<protein>
    <recommendedName>
        <fullName evidence="12">GDSL esterase/lipase</fullName>
    </recommendedName>
</protein>
<dbReference type="GO" id="GO:0005576">
    <property type="term" value="C:extracellular region"/>
    <property type="evidence" value="ECO:0007669"/>
    <property type="project" value="UniProtKB-SubCell"/>
</dbReference>
<feature type="region of interest" description="Disordered" evidence="8">
    <location>
        <begin position="350"/>
        <end position="397"/>
    </location>
</feature>
<evidence type="ECO:0000256" key="1">
    <source>
        <dbReference type="ARBA" id="ARBA00004613"/>
    </source>
</evidence>
<dbReference type="InterPro" id="IPR001087">
    <property type="entry name" value="GDSL"/>
</dbReference>
<comment type="similarity">
    <text evidence="2">Belongs to the 'GDSL' lipolytic enzyme family.</text>
</comment>
<evidence type="ECO:0000256" key="2">
    <source>
        <dbReference type="ARBA" id="ARBA00008668"/>
    </source>
</evidence>
<dbReference type="CDD" id="cd01837">
    <property type="entry name" value="SGNH_plant_lipase_like"/>
    <property type="match status" value="1"/>
</dbReference>